<feature type="transmembrane region" description="Helical" evidence="1">
    <location>
        <begin position="6"/>
        <end position="23"/>
    </location>
</feature>
<sequence length="351" mass="40645">MSNREIATVIWIIIFVIILLIVERKSDTLSVIVDSFVNLLNQPVLTFIIIYQLLVLSIVSFIIYSIDGNWWLLKDYLLTVMVSGFYIKSKYKTNNLLQLLIGTIGISSIYTFLANKFVFSLPIELILIPIISFLTLVSVVAKSESIISVVKFVDFFFSIIGIIIVLHIVISIFIEYKHLAHVSEDFFLLFENVIFYAMNIPIIKMLFPLTEFDVIDNFTTTKKTRKRLAWQIFCRYTTFIWILYGKRNLLENGVVSLRTGGIIGRVFTLTINDDIPKIKLKLIINMFIVGAENNIFFKDRKKKLPLKIRCIVNNQVVAVWMIKDYDSQFNFDLNDDKSNQPTGKIIFQESK</sequence>
<reference evidence="2 3" key="1">
    <citation type="submission" date="2019-09" db="EMBL/GenBank/DDBJ databases">
        <title>Complete Genome Sequence of Lactobacillus nenjiangensis SH-Y15, isolated from sauerkraut.</title>
        <authorList>
            <person name="Yang H."/>
        </authorList>
    </citation>
    <scope>NUCLEOTIDE SEQUENCE [LARGE SCALE GENOMIC DNA]</scope>
    <source>
        <strain evidence="2 3">SH-Y15</strain>
    </source>
</reference>
<feature type="transmembrane region" description="Helical" evidence="1">
    <location>
        <begin position="119"/>
        <end position="140"/>
    </location>
</feature>
<dbReference type="EMBL" id="CP043939">
    <property type="protein sequence ID" value="QER66542.1"/>
    <property type="molecule type" value="Genomic_DNA"/>
</dbReference>
<protein>
    <submittedName>
        <fullName evidence="2">Uncharacterized protein</fullName>
    </submittedName>
</protein>
<feature type="transmembrane region" description="Helical" evidence="1">
    <location>
        <begin position="44"/>
        <end position="64"/>
    </location>
</feature>
<dbReference type="AlphaFoldDB" id="A0A5P1WY13"/>
<dbReference type="Proteomes" id="UP000325295">
    <property type="component" value="Chromosome"/>
</dbReference>
<organism evidence="2 3">
    <name type="scientific">Paucilactobacillus nenjiangensis</name>
    <dbReference type="NCBI Taxonomy" id="1296540"/>
    <lineage>
        <taxon>Bacteria</taxon>
        <taxon>Bacillati</taxon>
        <taxon>Bacillota</taxon>
        <taxon>Bacilli</taxon>
        <taxon>Lactobacillales</taxon>
        <taxon>Lactobacillaceae</taxon>
        <taxon>Paucilactobacillus</taxon>
    </lineage>
</organism>
<proteinExistence type="predicted"/>
<feature type="transmembrane region" description="Helical" evidence="1">
    <location>
        <begin position="228"/>
        <end position="244"/>
    </location>
</feature>
<feature type="transmembrane region" description="Helical" evidence="1">
    <location>
        <begin position="96"/>
        <end position="113"/>
    </location>
</feature>
<dbReference type="KEGG" id="lnn:F0161_00760"/>
<feature type="transmembrane region" description="Helical" evidence="1">
    <location>
        <begin position="186"/>
        <end position="207"/>
    </location>
</feature>
<name>A0A5P1WY13_9LACO</name>
<accession>A0A5P1WY13</accession>
<dbReference type="RefSeq" id="WP_150203162.1">
    <property type="nucleotide sequence ID" value="NZ_CP043939.1"/>
</dbReference>
<keyword evidence="1" id="KW-0472">Membrane</keyword>
<evidence type="ECO:0000256" key="1">
    <source>
        <dbReference type="SAM" id="Phobius"/>
    </source>
</evidence>
<feature type="transmembrane region" description="Helical" evidence="1">
    <location>
        <begin position="152"/>
        <end position="174"/>
    </location>
</feature>
<evidence type="ECO:0000313" key="3">
    <source>
        <dbReference type="Proteomes" id="UP000325295"/>
    </source>
</evidence>
<keyword evidence="1" id="KW-0812">Transmembrane</keyword>
<keyword evidence="3" id="KW-1185">Reference proteome</keyword>
<evidence type="ECO:0000313" key="2">
    <source>
        <dbReference type="EMBL" id="QER66542.1"/>
    </source>
</evidence>
<keyword evidence="1" id="KW-1133">Transmembrane helix</keyword>
<gene>
    <name evidence="2" type="ORF">F0161_00760</name>
</gene>